<dbReference type="SUPFAM" id="SSF55486">
    <property type="entry name" value="Metalloproteases ('zincins'), catalytic domain"/>
    <property type="match status" value="1"/>
</dbReference>
<dbReference type="AlphaFoldDB" id="A9CFR5"/>
<dbReference type="RefSeq" id="WP_010973366.1">
    <property type="nucleotide sequence ID" value="NC_003063.2"/>
</dbReference>
<name>A9CFR5_AGRFC</name>
<dbReference type="KEGG" id="atu:Atu3842"/>
<reference evidence="1 2" key="2">
    <citation type="journal article" date="2001" name="Science">
        <title>Genome sequence of the plant pathogen and biotechnology agent Agrobacterium tumefaciens C58.</title>
        <authorList>
            <person name="Goodner B."/>
            <person name="Hinkle G."/>
            <person name="Gattung S."/>
            <person name="Miller N."/>
            <person name="Blanchard M."/>
            <person name="Qurollo B."/>
            <person name="Goldman B.S."/>
            <person name="Cao Y."/>
            <person name="Askenazi M."/>
            <person name="Halling C."/>
            <person name="Mullin L."/>
            <person name="Houmiel K."/>
            <person name="Gordon J."/>
            <person name="Vaudin M."/>
            <person name="Iartchouk O."/>
            <person name="Epp A."/>
            <person name="Liu F."/>
            <person name="Wollam C."/>
            <person name="Allinger M."/>
            <person name="Doughty D."/>
            <person name="Scott C."/>
            <person name="Lappas C."/>
            <person name="Markelz B."/>
            <person name="Flanagan C."/>
            <person name="Crowell C."/>
            <person name="Gurson J."/>
            <person name="Lomo C."/>
            <person name="Sear C."/>
            <person name="Strub G."/>
            <person name="Cielo C."/>
            <person name="Slater S."/>
        </authorList>
    </citation>
    <scope>NUCLEOTIDE SEQUENCE [LARGE SCALE GENOMIC DNA]</scope>
    <source>
        <strain evidence="2">C58 / ATCC 33970</strain>
    </source>
</reference>
<dbReference type="OrthoDB" id="5917617at2"/>
<dbReference type="EMBL" id="AE007870">
    <property type="protein sequence ID" value="AAK89569.1"/>
    <property type="molecule type" value="Genomic_DNA"/>
</dbReference>
<dbReference type="BioCyc" id="AGRO:ATU3842-MONOMER"/>
<dbReference type="eggNOG" id="ENOG50340VD">
    <property type="taxonomic scope" value="Bacteria"/>
</dbReference>
<reference evidence="1 2" key="1">
    <citation type="journal article" date="2001" name="Science">
        <title>The genome of the natural genetic engineer Agrobacterium tumefaciens C58.</title>
        <authorList>
            <person name="Wood D.W."/>
            <person name="Setubal J.C."/>
            <person name="Kaul R."/>
            <person name="Monks D.E."/>
            <person name="Kitajima J.P."/>
            <person name="Okura V.K."/>
            <person name="Zhou Y."/>
            <person name="Chen L."/>
            <person name="Wood G.E."/>
            <person name="Almeida N.F.Jr."/>
            <person name="Woo L."/>
            <person name="Chen Y."/>
            <person name="Paulsen I.T."/>
            <person name="Eisen J.A."/>
            <person name="Karp P.D."/>
            <person name="Bovee D.Sr."/>
            <person name="Chapman P."/>
            <person name="Clendenning J."/>
            <person name="Deatherage G."/>
            <person name="Gillet W."/>
            <person name="Grant C."/>
            <person name="Kutyavin T."/>
            <person name="Levy R."/>
            <person name="Li M.J."/>
            <person name="McClelland E."/>
            <person name="Palmieri A."/>
            <person name="Raymond C."/>
            <person name="Rouse G."/>
            <person name="Saenphimmachak C."/>
            <person name="Wu Z."/>
            <person name="Romero P."/>
            <person name="Gordon D."/>
            <person name="Zhang S."/>
            <person name="Yoo H."/>
            <person name="Tao Y."/>
            <person name="Biddle P."/>
            <person name="Jung M."/>
            <person name="Krespan W."/>
            <person name="Perry M."/>
            <person name="Gordon-Kamm B."/>
            <person name="Liao L."/>
            <person name="Kim S."/>
            <person name="Hendrick C."/>
            <person name="Zhao Z.Y."/>
            <person name="Dolan M."/>
            <person name="Chumley F."/>
            <person name="Tingey S.V."/>
            <person name="Tomb J.F."/>
            <person name="Gordon M.P."/>
            <person name="Olson M.V."/>
            <person name="Nester E.W."/>
        </authorList>
    </citation>
    <scope>NUCLEOTIDE SEQUENCE [LARGE SCALE GENOMIC DNA]</scope>
    <source>
        <strain evidence="2">C58 / ATCC 33970</strain>
    </source>
</reference>
<evidence type="ECO:0008006" key="3">
    <source>
        <dbReference type="Google" id="ProtNLM"/>
    </source>
</evidence>
<dbReference type="Proteomes" id="UP000000813">
    <property type="component" value="Chromosome linear"/>
</dbReference>
<evidence type="ECO:0000313" key="1">
    <source>
        <dbReference type="EMBL" id="AAK89569.1"/>
    </source>
</evidence>
<dbReference type="PIR" id="AF3029">
    <property type="entry name" value="AF3029"/>
</dbReference>
<sequence length="196" mass="21934">MNIDWFRKLLAYDLDTSPDNVSAIIRDHNANVEGFPFYGQYVGKRKIWDTRKNLIPVYDDPKDDRVATAMRRIEKRLSRTLFDRCSMSSLTNGSNGIVVSYGTAIGNGSMAAEHVKGHVSGSPKSVGYPTNILDVNGNFDCLLYLNIDSEKGRASVSTVIHEFGHAMGIAGHFNGYGCNKYEISILFWLVLKELYK</sequence>
<protein>
    <recommendedName>
        <fullName evidence="3">Peptidase M10 metallopeptidase domain-containing protein</fullName>
    </recommendedName>
</protein>
<dbReference type="HOGENOM" id="CLU_1387736_0_0_5"/>
<keyword evidence="2" id="KW-1185">Reference proteome</keyword>
<accession>A9CFR5</accession>
<gene>
    <name evidence="1" type="ordered locus">Atu3842</name>
</gene>
<dbReference type="PIR" id="G98255">
    <property type="entry name" value="G98255"/>
</dbReference>
<evidence type="ECO:0000313" key="2">
    <source>
        <dbReference type="Proteomes" id="UP000000813"/>
    </source>
</evidence>
<organism evidence="1 2">
    <name type="scientific">Agrobacterium fabrum (strain C58 / ATCC 33970)</name>
    <name type="common">Agrobacterium tumefaciens (strain C58)</name>
    <dbReference type="NCBI Taxonomy" id="176299"/>
    <lineage>
        <taxon>Bacteria</taxon>
        <taxon>Pseudomonadati</taxon>
        <taxon>Pseudomonadota</taxon>
        <taxon>Alphaproteobacteria</taxon>
        <taxon>Hyphomicrobiales</taxon>
        <taxon>Rhizobiaceae</taxon>
        <taxon>Rhizobium/Agrobacterium group</taxon>
        <taxon>Agrobacterium</taxon>
        <taxon>Agrobacterium tumefaciens complex</taxon>
    </lineage>
</organism>
<proteinExistence type="predicted"/>
<dbReference type="EnsemblBacteria" id="AAK89569">
    <property type="protein sequence ID" value="AAK89569"/>
    <property type="gene ID" value="Atu3842"/>
</dbReference>
<dbReference type="GeneID" id="1135716"/>